<dbReference type="InterPro" id="IPR035965">
    <property type="entry name" value="PAS-like_dom_sf"/>
</dbReference>
<dbReference type="NCBIfam" id="TIGR00229">
    <property type="entry name" value="sensory_box"/>
    <property type="match status" value="1"/>
</dbReference>
<proteinExistence type="predicted"/>
<protein>
    <submittedName>
        <fullName evidence="4">Histidine kinase</fullName>
    </submittedName>
</protein>
<dbReference type="PANTHER" id="PTHR44757:SF2">
    <property type="entry name" value="BIOFILM ARCHITECTURE MAINTENANCE PROTEIN MBAA"/>
    <property type="match status" value="1"/>
</dbReference>
<evidence type="ECO:0000313" key="4">
    <source>
        <dbReference type="EMBL" id="KMT21167.1"/>
    </source>
</evidence>
<dbReference type="InterPro" id="IPR052155">
    <property type="entry name" value="Biofilm_reg_signaling"/>
</dbReference>
<keyword evidence="5" id="KW-1185">Reference proteome</keyword>
<feature type="domain" description="PAC" evidence="2">
    <location>
        <begin position="186"/>
        <end position="238"/>
    </location>
</feature>
<gene>
    <name evidence="4" type="ORF">CLCY_1c04010</name>
</gene>
<evidence type="ECO:0000259" key="2">
    <source>
        <dbReference type="PROSITE" id="PS50113"/>
    </source>
</evidence>
<feature type="domain" description="GGDEF" evidence="3">
    <location>
        <begin position="267"/>
        <end position="393"/>
    </location>
</feature>
<comment type="caution">
    <text evidence="4">The sequence shown here is derived from an EMBL/GenBank/DDBJ whole genome shotgun (WGS) entry which is preliminary data.</text>
</comment>
<dbReference type="PROSITE" id="PS50112">
    <property type="entry name" value="PAS"/>
    <property type="match status" value="2"/>
</dbReference>
<dbReference type="SMART" id="SM00091">
    <property type="entry name" value="PAS"/>
    <property type="match status" value="2"/>
</dbReference>
<dbReference type="CDD" id="cd00130">
    <property type="entry name" value="PAS"/>
    <property type="match status" value="2"/>
</dbReference>
<dbReference type="InterPro" id="IPR000160">
    <property type="entry name" value="GGDEF_dom"/>
</dbReference>
<dbReference type="Pfam" id="PF00990">
    <property type="entry name" value="GGDEF"/>
    <property type="match status" value="1"/>
</dbReference>
<dbReference type="AlphaFoldDB" id="A0A0J8D5P3"/>
<dbReference type="NCBIfam" id="TIGR00254">
    <property type="entry name" value="GGDEF"/>
    <property type="match status" value="1"/>
</dbReference>
<dbReference type="RefSeq" id="WP_048571541.1">
    <property type="nucleotide sequence ID" value="NZ_LFVU01000028.1"/>
</dbReference>
<feature type="domain" description="PAS" evidence="1">
    <location>
        <begin position="2"/>
        <end position="53"/>
    </location>
</feature>
<dbReference type="InterPro" id="IPR043128">
    <property type="entry name" value="Rev_trsase/Diguanyl_cyclase"/>
</dbReference>
<dbReference type="Pfam" id="PF08447">
    <property type="entry name" value="PAS_3"/>
    <property type="match status" value="1"/>
</dbReference>
<dbReference type="CDD" id="cd01949">
    <property type="entry name" value="GGDEF"/>
    <property type="match status" value="1"/>
</dbReference>
<dbReference type="SUPFAM" id="SSF55785">
    <property type="entry name" value="PYP-like sensor domain (PAS domain)"/>
    <property type="match status" value="2"/>
</dbReference>
<accession>A0A0J8D5P3</accession>
<name>A0A0J8D5P3_CLOCY</name>
<feature type="domain" description="PAS" evidence="1">
    <location>
        <begin position="111"/>
        <end position="185"/>
    </location>
</feature>
<keyword evidence="4" id="KW-0808">Transferase</keyword>
<dbReference type="PROSITE" id="PS50113">
    <property type="entry name" value="PAC"/>
    <property type="match status" value="1"/>
</dbReference>
<dbReference type="InterPro" id="IPR013655">
    <property type="entry name" value="PAS_fold_3"/>
</dbReference>
<dbReference type="Gene3D" id="3.30.70.270">
    <property type="match status" value="1"/>
</dbReference>
<dbReference type="STRING" id="1121307.CLCY_1c04010"/>
<evidence type="ECO:0000313" key="5">
    <source>
        <dbReference type="Proteomes" id="UP000036756"/>
    </source>
</evidence>
<dbReference type="SUPFAM" id="SSF55073">
    <property type="entry name" value="Nucleotide cyclase"/>
    <property type="match status" value="1"/>
</dbReference>
<dbReference type="Pfam" id="PF13426">
    <property type="entry name" value="PAS_9"/>
    <property type="match status" value="1"/>
</dbReference>
<dbReference type="PATRIC" id="fig|1121307.3.peg.766"/>
<dbReference type="Gene3D" id="3.30.450.20">
    <property type="entry name" value="PAS domain"/>
    <property type="match status" value="2"/>
</dbReference>
<sequence>MLNSYFSNKLDFLREVYIEINNNKLIKFISENCYNILGYTQQELINKNITDYISGIPENIILPINIQSTIRLKTGSFMDIDIKITSINSIDFSGLRLSIIDISKYIKFNNNEKKLLKMFQNCKDIVYRCDLIPQFQFTYISPSIKELLGYSAEELISNSELAFEIVHPDDRETLMDKINNSTDYTLPISTRFKHKNDKYVWLEDFCIPIYSSKGKLVALEGFSRNITKKKELEEKLENLSYYDGLTNLYNKLYLENQINILNTKEDTSIGIIFCDLDNLKKTNDAFGHEFGDKLIKYTSNLLLKTFKKNSIIARSGGDEFIIIIKNSSFTEIKDLYTMLCNSIKEQNKYNKALTISLSIGYSFSETSVDKIREVINIADKNMYKDKQRKKLLI</sequence>
<dbReference type="PROSITE" id="PS50887">
    <property type="entry name" value="GGDEF"/>
    <property type="match status" value="1"/>
</dbReference>
<dbReference type="OrthoDB" id="9798833at2"/>
<dbReference type="GO" id="GO:0016301">
    <property type="term" value="F:kinase activity"/>
    <property type="evidence" value="ECO:0007669"/>
    <property type="project" value="UniProtKB-KW"/>
</dbReference>
<reference evidence="4 5" key="1">
    <citation type="submission" date="2015-06" db="EMBL/GenBank/DDBJ databases">
        <title>Draft genome sequence of the purine-degrading Clostridium cylindrosporum HC-1 (DSM 605).</title>
        <authorList>
            <person name="Poehlein A."/>
            <person name="Schiel-Bengelsdorf B."/>
            <person name="Bengelsdorf F."/>
            <person name="Daniel R."/>
            <person name="Duerre P."/>
        </authorList>
    </citation>
    <scope>NUCLEOTIDE SEQUENCE [LARGE SCALE GENOMIC DNA]</scope>
    <source>
        <strain evidence="4 5">DSM 605</strain>
    </source>
</reference>
<dbReference type="Proteomes" id="UP000036756">
    <property type="component" value="Unassembled WGS sequence"/>
</dbReference>
<dbReference type="InterPro" id="IPR000014">
    <property type="entry name" value="PAS"/>
</dbReference>
<organism evidence="4 5">
    <name type="scientific">Clostridium cylindrosporum DSM 605</name>
    <dbReference type="NCBI Taxonomy" id="1121307"/>
    <lineage>
        <taxon>Bacteria</taxon>
        <taxon>Bacillati</taxon>
        <taxon>Bacillota</taxon>
        <taxon>Clostridia</taxon>
        <taxon>Eubacteriales</taxon>
        <taxon>Clostridiaceae</taxon>
        <taxon>Clostridium</taxon>
    </lineage>
</organism>
<keyword evidence="4" id="KW-0418">Kinase</keyword>
<dbReference type="SMART" id="SM00267">
    <property type="entry name" value="GGDEF"/>
    <property type="match status" value="1"/>
</dbReference>
<dbReference type="InterPro" id="IPR029787">
    <property type="entry name" value="Nucleotide_cyclase"/>
</dbReference>
<dbReference type="EMBL" id="LFVU01000028">
    <property type="protein sequence ID" value="KMT21167.1"/>
    <property type="molecule type" value="Genomic_DNA"/>
</dbReference>
<evidence type="ECO:0000259" key="1">
    <source>
        <dbReference type="PROSITE" id="PS50112"/>
    </source>
</evidence>
<dbReference type="InterPro" id="IPR000700">
    <property type="entry name" value="PAS-assoc_C"/>
</dbReference>
<evidence type="ECO:0000259" key="3">
    <source>
        <dbReference type="PROSITE" id="PS50887"/>
    </source>
</evidence>
<dbReference type="PANTHER" id="PTHR44757">
    <property type="entry name" value="DIGUANYLATE CYCLASE DGCP"/>
    <property type="match status" value="1"/>
</dbReference>